<evidence type="ECO:0000256" key="4">
    <source>
        <dbReference type="ARBA" id="ARBA00023014"/>
    </source>
</evidence>
<dbReference type="GO" id="GO:0051537">
    <property type="term" value="F:2 iron, 2 sulfur cluster binding"/>
    <property type="evidence" value="ECO:0007669"/>
    <property type="project" value="UniProtKB-KW"/>
</dbReference>
<comment type="caution">
    <text evidence="9">The sequence shown here is derived from an EMBL/GenBank/DDBJ whole genome shotgun (WGS) entry which is preliminary data.</text>
</comment>
<dbReference type="GO" id="GO:0046872">
    <property type="term" value="F:metal ion binding"/>
    <property type="evidence" value="ECO:0007669"/>
    <property type="project" value="UniProtKB-KW"/>
</dbReference>
<accession>A0A3S2X0P3</accession>
<evidence type="ECO:0000256" key="7">
    <source>
        <dbReference type="SAM" id="Phobius"/>
    </source>
</evidence>
<dbReference type="OrthoDB" id="593800at2"/>
<reference evidence="9 10" key="1">
    <citation type="submission" date="2019-01" db="EMBL/GenBank/DDBJ databases">
        <authorList>
            <person name="Chen W.-M."/>
        </authorList>
    </citation>
    <scope>NUCLEOTIDE SEQUENCE [LARGE SCALE GENOMIC DNA]</scope>
    <source>
        <strain evidence="9 10">YBJ-36</strain>
    </source>
</reference>
<evidence type="ECO:0000313" key="10">
    <source>
        <dbReference type="Proteomes" id="UP000282759"/>
    </source>
</evidence>
<keyword evidence="1" id="KW-0001">2Fe-2S</keyword>
<evidence type="ECO:0000256" key="2">
    <source>
        <dbReference type="ARBA" id="ARBA00022723"/>
    </source>
</evidence>
<evidence type="ECO:0000256" key="5">
    <source>
        <dbReference type="ARBA" id="ARBA00034078"/>
    </source>
</evidence>
<comment type="cofactor">
    <cofactor evidence="5">
        <name>[2Fe-2S] cluster</name>
        <dbReference type="ChEBI" id="CHEBI:190135"/>
    </cofactor>
</comment>
<keyword evidence="10" id="KW-1185">Reference proteome</keyword>
<evidence type="ECO:0000256" key="6">
    <source>
        <dbReference type="ARBA" id="ARBA00038001"/>
    </source>
</evidence>
<keyword evidence="4" id="KW-0411">Iron-sulfur</keyword>
<sequence>MKSRASFKGHPLHPILVAFPIAFLIGAFVFDVLSVINDNESFWQTGKYLAIAGIVSALAAAVPGIIDYYAVVPPKSSGKKRATQHGLLNFTVVIFFAIALYIRSNSITPVLILEGIGVVLLFVSGWLGGTLVYRNQIGVDPRYANAGKWKEAYFNQASGSIEVASADELKTDQMKLLHVAGKRIVLARTEKAYVAFDDRCTHRGASLAGGMMICGTVQCPWHGSQFDCTTGAVKAGPAKEGISTYTVNESSGKVYLVL</sequence>
<feature type="transmembrane region" description="Helical" evidence="7">
    <location>
        <begin position="48"/>
        <end position="66"/>
    </location>
</feature>
<dbReference type="InterPro" id="IPR019251">
    <property type="entry name" value="DUF2231_TM"/>
</dbReference>
<dbReference type="InterPro" id="IPR036922">
    <property type="entry name" value="Rieske_2Fe-2S_sf"/>
</dbReference>
<dbReference type="PANTHER" id="PTHR21496:SF0">
    <property type="entry name" value="RIESKE DOMAIN-CONTAINING PROTEIN"/>
    <property type="match status" value="1"/>
</dbReference>
<evidence type="ECO:0000313" key="9">
    <source>
        <dbReference type="EMBL" id="RVU02691.1"/>
    </source>
</evidence>
<organism evidence="9 10">
    <name type="scientific">Mucilaginibacter limnophilus</name>
    <dbReference type="NCBI Taxonomy" id="1932778"/>
    <lineage>
        <taxon>Bacteria</taxon>
        <taxon>Pseudomonadati</taxon>
        <taxon>Bacteroidota</taxon>
        <taxon>Sphingobacteriia</taxon>
        <taxon>Sphingobacteriales</taxon>
        <taxon>Sphingobacteriaceae</taxon>
        <taxon>Mucilaginibacter</taxon>
    </lineage>
</organism>
<dbReference type="Pfam" id="PF09990">
    <property type="entry name" value="DUF2231"/>
    <property type="match status" value="1"/>
</dbReference>
<keyword evidence="2" id="KW-0479">Metal-binding</keyword>
<feature type="transmembrane region" description="Helical" evidence="7">
    <location>
        <begin position="12"/>
        <end position="36"/>
    </location>
</feature>
<keyword evidence="3" id="KW-0408">Iron</keyword>
<feature type="transmembrane region" description="Helical" evidence="7">
    <location>
        <begin position="110"/>
        <end position="133"/>
    </location>
</feature>
<protein>
    <submittedName>
        <fullName evidence="9">DUF2231 domain-containing protein</fullName>
    </submittedName>
</protein>
<keyword evidence="7" id="KW-0812">Transmembrane</keyword>
<name>A0A3S2X0P3_9SPHI</name>
<feature type="domain" description="Rieske" evidence="8">
    <location>
        <begin position="161"/>
        <end position="256"/>
    </location>
</feature>
<keyword evidence="7" id="KW-0472">Membrane</keyword>
<dbReference type="Pfam" id="PF00355">
    <property type="entry name" value="Rieske"/>
    <property type="match status" value="1"/>
</dbReference>
<dbReference type="RefSeq" id="WP_127703058.1">
    <property type="nucleotide sequence ID" value="NZ_SACK01000001.1"/>
</dbReference>
<dbReference type="PROSITE" id="PS51296">
    <property type="entry name" value="RIESKE"/>
    <property type="match status" value="1"/>
</dbReference>
<evidence type="ECO:0000259" key="8">
    <source>
        <dbReference type="PROSITE" id="PS51296"/>
    </source>
</evidence>
<gene>
    <name evidence="9" type="ORF">EOD41_01765</name>
</gene>
<dbReference type="AlphaFoldDB" id="A0A3S2X0P3"/>
<evidence type="ECO:0000256" key="1">
    <source>
        <dbReference type="ARBA" id="ARBA00022714"/>
    </source>
</evidence>
<keyword evidence="7" id="KW-1133">Transmembrane helix</keyword>
<dbReference type="Proteomes" id="UP000282759">
    <property type="component" value="Unassembled WGS sequence"/>
</dbReference>
<dbReference type="EMBL" id="SACK01000001">
    <property type="protein sequence ID" value="RVU02691.1"/>
    <property type="molecule type" value="Genomic_DNA"/>
</dbReference>
<dbReference type="PANTHER" id="PTHR21496">
    <property type="entry name" value="FERREDOXIN-RELATED"/>
    <property type="match status" value="1"/>
</dbReference>
<dbReference type="SUPFAM" id="SSF50022">
    <property type="entry name" value="ISP domain"/>
    <property type="match status" value="1"/>
</dbReference>
<comment type="similarity">
    <text evidence="6">Belongs to the bacterial ring-hydroxylating dioxygenase ferredoxin component family.</text>
</comment>
<proteinExistence type="inferred from homology"/>
<feature type="transmembrane region" description="Helical" evidence="7">
    <location>
        <begin position="87"/>
        <end position="104"/>
    </location>
</feature>
<dbReference type="InterPro" id="IPR017941">
    <property type="entry name" value="Rieske_2Fe-2S"/>
</dbReference>
<dbReference type="Gene3D" id="2.102.10.10">
    <property type="entry name" value="Rieske [2Fe-2S] iron-sulphur domain"/>
    <property type="match status" value="1"/>
</dbReference>
<evidence type="ECO:0000256" key="3">
    <source>
        <dbReference type="ARBA" id="ARBA00023004"/>
    </source>
</evidence>